<dbReference type="Pfam" id="PF24986">
    <property type="entry name" value="PRC_RimM"/>
    <property type="match status" value="1"/>
</dbReference>
<evidence type="ECO:0000256" key="4">
    <source>
        <dbReference type="ARBA" id="ARBA00023186"/>
    </source>
</evidence>
<dbReference type="HAMAP" id="MF_00014">
    <property type="entry name" value="Ribosome_mat_RimM"/>
    <property type="match status" value="1"/>
</dbReference>
<gene>
    <name evidence="5" type="primary">rimM</name>
    <name evidence="8" type="ORF">J2S70_001511</name>
</gene>
<feature type="domain" description="Ribosome maturation factor RimM PRC barrel" evidence="7">
    <location>
        <begin position="97"/>
        <end position="164"/>
    </location>
</feature>
<dbReference type="Pfam" id="PF01782">
    <property type="entry name" value="RimM"/>
    <property type="match status" value="1"/>
</dbReference>
<evidence type="ECO:0000259" key="7">
    <source>
        <dbReference type="Pfam" id="PF24986"/>
    </source>
</evidence>
<dbReference type="PANTHER" id="PTHR33692:SF1">
    <property type="entry name" value="RIBOSOME MATURATION FACTOR RIMM"/>
    <property type="match status" value="1"/>
</dbReference>
<dbReference type="InterPro" id="IPR011033">
    <property type="entry name" value="PRC_barrel-like_sf"/>
</dbReference>
<name>A0ABT9NHQ4_9ACTO</name>
<dbReference type="EMBL" id="JAUSQX010000001">
    <property type="protein sequence ID" value="MDP9806929.1"/>
    <property type="molecule type" value="Genomic_DNA"/>
</dbReference>
<dbReference type="InterPro" id="IPR002676">
    <property type="entry name" value="RimM_N"/>
</dbReference>
<dbReference type="InterPro" id="IPR009000">
    <property type="entry name" value="Transl_B-barrel_sf"/>
</dbReference>
<dbReference type="SUPFAM" id="SSF50346">
    <property type="entry name" value="PRC-barrel domain"/>
    <property type="match status" value="1"/>
</dbReference>
<keyword evidence="3 5" id="KW-0698">rRNA processing</keyword>
<dbReference type="NCBIfam" id="TIGR02273">
    <property type="entry name" value="16S_RimM"/>
    <property type="match status" value="1"/>
</dbReference>
<keyword evidence="9" id="KW-1185">Reference proteome</keyword>
<evidence type="ECO:0000256" key="2">
    <source>
        <dbReference type="ARBA" id="ARBA00022517"/>
    </source>
</evidence>
<evidence type="ECO:0000256" key="1">
    <source>
        <dbReference type="ARBA" id="ARBA00022490"/>
    </source>
</evidence>
<keyword evidence="2 5" id="KW-0690">Ribosome biogenesis</keyword>
<comment type="subunit">
    <text evidence="5">Binds ribosomal protein uS19.</text>
</comment>
<organism evidence="8 9">
    <name type="scientific">Trueperella bonasi</name>
    <dbReference type="NCBI Taxonomy" id="312286"/>
    <lineage>
        <taxon>Bacteria</taxon>
        <taxon>Bacillati</taxon>
        <taxon>Actinomycetota</taxon>
        <taxon>Actinomycetes</taxon>
        <taxon>Actinomycetales</taxon>
        <taxon>Actinomycetaceae</taxon>
        <taxon>Trueperella</taxon>
    </lineage>
</organism>
<evidence type="ECO:0000256" key="5">
    <source>
        <dbReference type="HAMAP-Rule" id="MF_00014"/>
    </source>
</evidence>
<comment type="function">
    <text evidence="5">An accessory protein needed during the final step in the assembly of 30S ribosomal subunit, possibly for assembly of the head region. Essential for efficient processing of 16S rRNA. May be needed both before and after RbfA during the maturation of 16S rRNA. It has affinity for free ribosomal 30S subunits but not for 70S ribosomes.</text>
</comment>
<proteinExistence type="inferred from homology"/>
<dbReference type="Proteomes" id="UP001243212">
    <property type="component" value="Unassembled WGS sequence"/>
</dbReference>
<dbReference type="InterPro" id="IPR011961">
    <property type="entry name" value="RimM"/>
</dbReference>
<accession>A0ABT9NHQ4</accession>
<evidence type="ECO:0000259" key="6">
    <source>
        <dbReference type="Pfam" id="PF01782"/>
    </source>
</evidence>
<comment type="caution">
    <text evidence="8">The sequence shown here is derived from an EMBL/GenBank/DDBJ whole genome shotgun (WGS) entry which is preliminary data.</text>
</comment>
<feature type="domain" description="RimM N-terminal" evidence="6">
    <location>
        <begin position="5"/>
        <end position="85"/>
    </location>
</feature>
<dbReference type="RefSeq" id="WP_307683113.1">
    <property type="nucleotide sequence ID" value="NZ_JAUSQX010000001.1"/>
</dbReference>
<keyword evidence="4 5" id="KW-0143">Chaperone</keyword>
<dbReference type="InterPro" id="IPR036976">
    <property type="entry name" value="RimM_N_sf"/>
</dbReference>
<dbReference type="Gene3D" id="2.30.30.240">
    <property type="entry name" value="PRC-barrel domain"/>
    <property type="match status" value="1"/>
</dbReference>
<dbReference type="InterPro" id="IPR056792">
    <property type="entry name" value="PRC_RimM"/>
</dbReference>
<reference evidence="8 9" key="1">
    <citation type="submission" date="2023-07" db="EMBL/GenBank/DDBJ databases">
        <title>Sequencing the genomes of 1000 actinobacteria strains.</title>
        <authorList>
            <person name="Klenk H.-P."/>
        </authorList>
    </citation>
    <scope>NUCLEOTIDE SEQUENCE [LARGE SCALE GENOMIC DNA]</scope>
    <source>
        <strain evidence="8 9">DSM 17163</strain>
    </source>
</reference>
<dbReference type="PANTHER" id="PTHR33692">
    <property type="entry name" value="RIBOSOME MATURATION FACTOR RIMM"/>
    <property type="match status" value="1"/>
</dbReference>
<dbReference type="SUPFAM" id="SSF50447">
    <property type="entry name" value="Translation proteins"/>
    <property type="match status" value="1"/>
</dbReference>
<evidence type="ECO:0000256" key="3">
    <source>
        <dbReference type="ARBA" id="ARBA00022552"/>
    </source>
</evidence>
<comment type="domain">
    <text evidence="5">The PRC barrel domain binds ribosomal protein uS19.</text>
</comment>
<evidence type="ECO:0000313" key="8">
    <source>
        <dbReference type="EMBL" id="MDP9806929.1"/>
    </source>
</evidence>
<keyword evidence="1 5" id="KW-0963">Cytoplasm</keyword>
<comment type="subcellular location">
    <subcellularLocation>
        <location evidence="5">Cytoplasm</location>
    </subcellularLocation>
</comment>
<dbReference type="Gene3D" id="2.40.30.60">
    <property type="entry name" value="RimM"/>
    <property type="match status" value="1"/>
</dbReference>
<comment type="similarity">
    <text evidence="5">Belongs to the RimM family.</text>
</comment>
<sequence length="183" mass="20212">MQLTVAIVGRAQGLKGEVKLDLRTDTPETRLAPGAMLETEPAEMGPVTVASRREYKGATYVRFEEYSDRTGAETLRGVKLVIESDEDEVEPDAWFPHELKGLEALDPDGYELGVVADIEHLPGHDLLVVREQDGVLTRVPFVKEIVTEVDLEDNCVVIDAPPGLFSPEELVISEETGEIKDRN</sequence>
<evidence type="ECO:0000313" key="9">
    <source>
        <dbReference type="Proteomes" id="UP001243212"/>
    </source>
</evidence>
<protein>
    <recommendedName>
        <fullName evidence="5">Ribosome maturation factor RimM</fullName>
    </recommendedName>
</protein>